<proteinExistence type="predicted"/>
<keyword evidence="1" id="KW-0812">Transmembrane</keyword>
<protein>
    <recommendedName>
        <fullName evidence="4">Thioredoxin domain-containing protein</fullName>
    </recommendedName>
</protein>
<dbReference type="AlphaFoldDB" id="A0A1G2CV31"/>
<dbReference type="Proteomes" id="UP000178841">
    <property type="component" value="Unassembled WGS sequence"/>
</dbReference>
<sequence>MHKFETKKYLYVLAITSLIFFTAIYFSNYFNDKKLAEVKSIEDKIAIDILSSETQYALLQESSCKDIGNKALSQELGNLSDKLSYAEEQFESDNTEVINLKRYYSLLEIKDYLLNKRISEKCGKKAYFIIYIYSNAGDCPDCTEEGYVLTYLREKYPDLRVYSFDKNLDLSAVKTLLSIFKIDGELPAIILDEKAYYGLRGKEELESLLPKAIRDSAKKATTTPLLSS</sequence>
<keyword evidence="1" id="KW-0472">Membrane</keyword>
<feature type="transmembrane region" description="Helical" evidence="1">
    <location>
        <begin position="9"/>
        <end position="30"/>
    </location>
</feature>
<gene>
    <name evidence="2" type="ORF">A2648_00635</name>
</gene>
<evidence type="ECO:0000256" key="1">
    <source>
        <dbReference type="SAM" id="Phobius"/>
    </source>
</evidence>
<organism evidence="2 3">
    <name type="scientific">Candidatus Lloydbacteria bacterium RIFCSPHIGHO2_01_FULL_41_20</name>
    <dbReference type="NCBI Taxonomy" id="1798657"/>
    <lineage>
        <taxon>Bacteria</taxon>
        <taxon>Candidatus Lloydiibacteriota</taxon>
    </lineage>
</organism>
<name>A0A1G2CV31_9BACT</name>
<evidence type="ECO:0008006" key="4">
    <source>
        <dbReference type="Google" id="ProtNLM"/>
    </source>
</evidence>
<comment type="caution">
    <text evidence="2">The sequence shown here is derived from an EMBL/GenBank/DDBJ whole genome shotgun (WGS) entry which is preliminary data.</text>
</comment>
<accession>A0A1G2CV31</accession>
<keyword evidence="1" id="KW-1133">Transmembrane helix</keyword>
<evidence type="ECO:0000313" key="3">
    <source>
        <dbReference type="Proteomes" id="UP000178841"/>
    </source>
</evidence>
<dbReference type="EMBL" id="MHLH01000004">
    <property type="protein sequence ID" value="OGZ04590.1"/>
    <property type="molecule type" value="Genomic_DNA"/>
</dbReference>
<evidence type="ECO:0000313" key="2">
    <source>
        <dbReference type="EMBL" id="OGZ04590.1"/>
    </source>
</evidence>
<reference evidence="2 3" key="1">
    <citation type="journal article" date="2016" name="Nat. Commun.">
        <title>Thousands of microbial genomes shed light on interconnected biogeochemical processes in an aquifer system.</title>
        <authorList>
            <person name="Anantharaman K."/>
            <person name="Brown C.T."/>
            <person name="Hug L.A."/>
            <person name="Sharon I."/>
            <person name="Castelle C.J."/>
            <person name="Probst A.J."/>
            <person name="Thomas B.C."/>
            <person name="Singh A."/>
            <person name="Wilkins M.J."/>
            <person name="Karaoz U."/>
            <person name="Brodie E.L."/>
            <person name="Williams K.H."/>
            <person name="Hubbard S.S."/>
            <person name="Banfield J.F."/>
        </authorList>
    </citation>
    <scope>NUCLEOTIDE SEQUENCE [LARGE SCALE GENOMIC DNA]</scope>
</reference>